<evidence type="ECO:0000256" key="5">
    <source>
        <dbReference type="ARBA" id="ARBA00022821"/>
    </source>
</evidence>
<dbReference type="EMBL" id="CM000769">
    <property type="protein sequence ID" value="KXG19141.1"/>
    <property type="molecule type" value="Genomic_DNA"/>
</dbReference>
<dbReference type="InterPro" id="IPR058922">
    <property type="entry name" value="WHD_DRP"/>
</dbReference>
<dbReference type="eggNOG" id="KOG4658">
    <property type="taxonomic scope" value="Eukaryota"/>
</dbReference>
<dbReference type="GO" id="GO:0042742">
    <property type="term" value="P:defense response to bacterium"/>
    <property type="evidence" value="ECO:0007669"/>
    <property type="project" value="UniProtKB-ARBA"/>
</dbReference>
<dbReference type="InterPro" id="IPR057135">
    <property type="entry name" value="At4g27190-like_LRR"/>
</dbReference>
<dbReference type="SUPFAM" id="SSF52058">
    <property type="entry name" value="L domain-like"/>
    <property type="match status" value="1"/>
</dbReference>
<feature type="domain" description="Disease resistance N-terminal" evidence="8">
    <location>
        <begin position="14"/>
        <end position="99"/>
    </location>
</feature>
<evidence type="ECO:0000259" key="8">
    <source>
        <dbReference type="Pfam" id="PF18052"/>
    </source>
</evidence>
<dbReference type="GO" id="GO:0005524">
    <property type="term" value="F:ATP binding"/>
    <property type="evidence" value="ECO:0007669"/>
    <property type="project" value="UniProtKB-KW"/>
</dbReference>
<evidence type="ECO:0000259" key="11">
    <source>
        <dbReference type="Pfam" id="PF25019"/>
    </source>
</evidence>
<evidence type="ECO:0000313" key="13">
    <source>
        <dbReference type="Proteomes" id="UP000000768"/>
    </source>
</evidence>
<reference evidence="13" key="3">
    <citation type="journal article" date="2018" name="Plant J.">
        <title>The Sorghum bicolor reference genome: improved assembly, gene annotations, a transcriptome atlas, and signatures of genome organization.</title>
        <authorList>
            <person name="McCormick R.F."/>
            <person name="Truong S.K."/>
            <person name="Sreedasyam A."/>
            <person name="Jenkins J."/>
            <person name="Shu S."/>
            <person name="Sims D."/>
            <person name="Kennedy M."/>
            <person name="Amirebrahimi M."/>
            <person name="Weers B.D."/>
            <person name="McKinley B."/>
            <person name="Mattison A."/>
            <person name="Morishige D.T."/>
            <person name="Grimwood J."/>
            <person name="Schmutz J."/>
            <person name="Mullet J.E."/>
        </authorList>
    </citation>
    <scope>NUCLEOTIDE SEQUENCE [LARGE SCALE GENOMIC DNA]</scope>
    <source>
        <strain evidence="13">cv. BTx623</strain>
    </source>
</reference>
<dbReference type="Pfam" id="PF18052">
    <property type="entry name" value="Rx_N"/>
    <property type="match status" value="1"/>
</dbReference>
<dbReference type="InterPro" id="IPR042197">
    <property type="entry name" value="Apaf_helical"/>
</dbReference>
<keyword evidence="4" id="KW-0547">Nucleotide-binding</keyword>
<dbReference type="PANTHER" id="PTHR36766">
    <property type="entry name" value="PLANT BROAD-SPECTRUM MILDEW RESISTANCE PROTEIN RPW8"/>
    <property type="match status" value="1"/>
</dbReference>
<dbReference type="Gene3D" id="1.10.8.430">
    <property type="entry name" value="Helical domain of apoptotic protease-activating factors"/>
    <property type="match status" value="1"/>
</dbReference>
<dbReference type="Pfam" id="PF25019">
    <property type="entry name" value="LRR_R13L1-DRL21"/>
    <property type="match status" value="1"/>
</dbReference>
<dbReference type="EMBL" id="CM000769">
    <property type="protein sequence ID" value="OQU75717.1"/>
    <property type="molecule type" value="Genomic_DNA"/>
</dbReference>
<dbReference type="FunFam" id="1.10.10.10:FF:000322">
    <property type="entry name" value="Probable disease resistance protein At1g63360"/>
    <property type="match status" value="1"/>
</dbReference>
<evidence type="ECO:0000256" key="3">
    <source>
        <dbReference type="ARBA" id="ARBA00022737"/>
    </source>
</evidence>
<dbReference type="InterPro" id="IPR002182">
    <property type="entry name" value="NB-ARC"/>
</dbReference>
<dbReference type="Pfam" id="PF00931">
    <property type="entry name" value="NB-ARC"/>
    <property type="match status" value="1"/>
</dbReference>
<keyword evidence="2" id="KW-0433">Leucine-rich repeat</keyword>
<evidence type="ECO:0000256" key="4">
    <source>
        <dbReference type="ARBA" id="ARBA00022741"/>
    </source>
</evidence>
<feature type="domain" description="Disease resistance protein winged helix" evidence="10">
    <location>
        <begin position="419"/>
        <end position="490"/>
    </location>
</feature>
<dbReference type="InterPro" id="IPR041118">
    <property type="entry name" value="Rx_N"/>
</dbReference>
<sequence length="1236" mass="139003">MAEVLATMVVGPLVSMVKEKASSILLDQYKVMEGMEEQHKLLKRKLPAVLDVITDAEEQAAKNREGAKAWLEELRNVAYKANDVLDEFKYEALRRKAKAEGHYKEFGMDIIKLFPSHNRFMNTFRFKFKPQPPMSLKWRQTDPYIPSHSMNIASESRAEDKKKIVSALLDQSNNVGLTVLPIVGMGGMGKTTLAQLVYSDSAIEKHFQVRIWVCVSENFDVDSLFKIIVEEAKKNGCETRDGSALEETSDGSTLEKFKNAVSGKKYLLILDDVWNREANKWDKLRSYLHHGAPGSSVLTTTRDENIARFMGTIKAHKIKHLEESYIEDIIKTRAFSSPSEVPTELQNLVGDVAKRCSGSPLAATALGSVLRTKNTVQEWEAVLNRSTICDEENGILPILKLSYNYLPPHMRQCFAFCAMFPKDHKIDVEMLIRLWMANSFIPEQHGVCPEVTGKQIFKELAQRSFFQEVRQDRFYRQISCRIHDLMHDVAHDSMGKECATLNTELSQSEDFLYSGRHLFLSVDIPGNVVNDSREKGSLAIQTLICDWSRTLDVQHLSKYCRSVRALKTRQGSSLEPKYLHHLRYLDLSASDIEALSEDITILYHLQTLNLSYCRSLKNLPKAMKYMTALRHLYTHGCRKLKSMPPNLGHLTSLQTLTCFVAATGSRCSNLGELEKLDLGGKLELSRLENATGADAKAANLWDKKRLEELTLKWSDNHDKETDKEVLEGLRPRDGLKALRMFFYWSSGTPTWMLELQGMVELLLTNCKNLENLPALWQLPSLQVLDLHSLPNLHCLFSGGAPSKFQKLKRMALENMPKFETWWDTNEVQGEDPLFPEVEYLRIRDCGSLTALPKASSVVVKQSSGEDDTECRSTFPALREMDLHGLKKFHRWEAVDGTLGEQVTFPQLEKLTIWKCSGLTTFPEAPKLSTLNLEDCSEEASLQAASRYIASLSGLNLKASDNSDYNKEENSIEVVVRDHESPSPLGDLVLSRCSLFFSHSSAPALWNYFGQLSQLKIDGCDGLVYWPESLFQYLVSLRTLEIKRCDNLTGHTKEKASDEQSAPERSGTFLPRLESLVIYSCESLVQLPNISAPLKTLHIWDCKSLKSMAAFGHEDESTAKLSSSSASSNHCFFPCLESLEIERCRGLTKVASLPPSIKTLKISVCGSLVSLPGEAPPSLEELRIYECPCLESLPSGPHQVYSSLRVLCILNCPRIKHLPPSPPTATSEPPPSRASGA</sequence>
<dbReference type="InterPro" id="IPR027417">
    <property type="entry name" value="P-loop_NTPase"/>
</dbReference>
<dbReference type="GO" id="GO:0009626">
    <property type="term" value="P:plant-type hypersensitive response"/>
    <property type="evidence" value="ECO:0007669"/>
    <property type="project" value="UniProtKB-ARBA"/>
</dbReference>
<dbReference type="AlphaFoldDB" id="A0A194YGQ5"/>
<dbReference type="EMBL" id="CM000769">
    <property type="protein sequence ID" value="KXG19140.1"/>
    <property type="molecule type" value="Genomic_DNA"/>
</dbReference>
<dbReference type="Gramene" id="OQU75717">
    <property type="protein sequence ID" value="OQU75717"/>
    <property type="gene ID" value="SORBI_3010G010100"/>
</dbReference>
<dbReference type="InParanoid" id="A0A194YGQ5"/>
<feature type="domain" description="NB-ARC" evidence="7">
    <location>
        <begin position="160"/>
        <end position="335"/>
    </location>
</feature>
<keyword evidence="5" id="KW-0611">Plant defense</keyword>
<keyword evidence="3" id="KW-0677">Repeat</keyword>
<organism evidence="12 13">
    <name type="scientific">Sorghum bicolor</name>
    <name type="common">Sorghum</name>
    <name type="synonym">Sorghum vulgare</name>
    <dbReference type="NCBI Taxonomy" id="4558"/>
    <lineage>
        <taxon>Eukaryota</taxon>
        <taxon>Viridiplantae</taxon>
        <taxon>Streptophyta</taxon>
        <taxon>Embryophyta</taxon>
        <taxon>Tracheophyta</taxon>
        <taxon>Spermatophyta</taxon>
        <taxon>Magnoliopsida</taxon>
        <taxon>Liliopsida</taxon>
        <taxon>Poales</taxon>
        <taxon>Poaceae</taxon>
        <taxon>PACMAD clade</taxon>
        <taxon>Panicoideae</taxon>
        <taxon>Andropogonodae</taxon>
        <taxon>Andropogoneae</taxon>
        <taxon>Sorghinae</taxon>
        <taxon>Sorghum</taxon>
    </lineage>
</organism>
<evidence type="ECO:0000256" key="2">
    <source>
        <dbReference type="ARBA" id="ARBA00022614"/>
    </source>
</evidence>
<evidence type="ECO:0000259" key="7">
    <source>
        <dbReference type="Pfam" id="PF00931"/>
    </source>
</evidence>
<dbReference type="GO" id="GO:0002758">
    <property type="term" value="P:innate immune response-activating signaling pathway"/>
    <property type="evidence" value="ECO:0007669"/>
    <property type="project" value="UniProtKB-ARBA"/>
</dbReference>
<protein>
    <submittedName>
        <fullName evidence="12">Uncharacterized protein</fullName>
    </submittedName>
</protein>
<dbReference type="InterPro" id="IPR056789">
    <property type="entry name" value="LRR_R13L1-DRL21"/>
</dbReference>
<comment type="similarity">
    <text evidence="1">Belongs to the disease resistance NB-LRR family.</text>
</comment>
<dbReference type="OMA" id="HEDKHAI"/>
<dbReference type="STRING" id="4558.A0A194YGQ5"/>
<proteinExistence type="inferred from homology"/>
<evidence type="ECO:0000313" key="12">
    <source>
        <dbReference type="EMBL" id="KXG19140.1"/>
    </source>
</evidence>
<feature type="domain" description="R13L1/DRL21-like LRR repeat region" evidence="11">
    <location>
        <begin position="670"/>
        <end position="788"/>
    </location>
</feature>
<dbReference type="Gene3D" id="1.10.10.10">
    <property type="entry name" value="Winged helix-like DNA-binding domain superfamily/Winged helix DNA-binding domain"/>
    <property type="match status" value="1"/>
</dbReference>
<name>A0A194YGQ5_SORBI</name>
<dbReference type="Proteomes" id="UP000000768">
    <property type="component" value="Chromosome 10"/>
</dbReference>
<dbReference type="Gene3D" id="1.20.5.4130">
    <property type="match status" value="1"/>
</dbReference>
<dbReference type="Gene3D" id="3.40.50.300">
    <property type="entry name" value="P-loop containing nucleotide triphosphate hydrolases"/>
    <property type="match status" value="1"/>
</dbReference>
<dbReference type="SUPFAM" id="SSF52047">
    <property type="entry name" value="RNI-like"/>
    <property type="match status" value="1"/>
</dbReference>
<reference evidence="12 13" key="1">
    <citation type="journal article" date="2009" name="Nature">
        <title>The Sorghum bicolor genome and the diversification of grasses.</title>
        <authorList>
            <person name="Paterson A.H."/>
            <person name="Bowers J.E."/>
            <person name="Bruggmann R."/>
            <person name="Dubchak I."/>
            <person name="Grimwood J."/>
            <person name="Gundlach H."/>
            <person name="Haberer G."/>
            <person name="Hellsten U."/>
            <person name="Mitros T."/>
            <person name="Poliakov A."/>
            <person name="Schmutz J."/>
            <person name="Spannagl M."/>
            <person name="Tang H."/>
            <person name="Wang X."/>
            <person name="Wicker T."/>
            <person name="Bharti A.K."/>
            <person name="Chapman J."/>
            <person name="Feltus F.A."/>
            <person name="Gowik U."/>
            <person name="Grigoriev I.V."/>
            <person name="Lyons E."/>
            <person name="Maher C.A."/>
            <person name="Martis M."/>
            <person name="Narechania A."/>
            <person name="Otillar R.P."/>
            <person name="Penning B.W."/>
            <person name="Salamov A.A."/>
            <person name="Wang Y."/>
            <person name="Zhang L."/>
            <person name="Carpita N.C."/>
            <person name="Freeling M."/>
            <person name="Gingle A.R."/>
            <person name="Hash C.T."/>
            <person name="Keller B."/>
            <person name="Klein P."/>
            <person name="Kresovich S."/>
            <person name="McCann M.C."/>
            <person name="Ming R."/>
            <person name="Peterson D.G."/>
            <person name="Mehboob-ur-Rahman"/>
            <person name="Ware D."/>
            <person name="Westhoff P."/>
            <person name="Mayer K.F."/>
            <person name="Messing J."/>
            <person name="Rokhsar D.S."/>
        </authorList>
    </citation>
    <scope>NUCLEOTIDE SEQUENCE [LARGE SCALE GENOMIC DNA]</scope>
    <source>
        <strain evidence="13">cv. BTx623</strain>
    </source>
</reference>
<dbReference type="Gramene" id="KXG19141">
    <property type="protein sequence ID" value="KXG19141"/>
    <property type="gene ID" value="SORBI_3010G010100"/>
</dbReference>
<dbReference type="Gene3D" id="3.80.10.10">
    <property type="entry name" value="Ribonuclease Inhibitor"/>
    <property type="match status" value="3"/>
</dbReference>
<dbReference type="InterPro" id="IPR036388">
    <property type="entry name" value="WH-like_DNA-bd_sf"/>
</dbReference>
<dbReference type="PRINTS" id="PR00364">
    <property type="entry name" value="DISEASERSIST"/>
</dbReference>
<dbReference type="PANTHER" id="PTHR36766:SF55">
    <property type="entry name" value="OS11G0492900 PROTEIN"/>
    <property type="match status" value="1"/>
</dbReference>
<evidence type="ECO:0000259" key="9">
    <source>
        <dbReference type="Pfam" id="PF23247"/>
    </source>
</evidence>
<dbReference type="Pfam" id="PF23247">
    <property type="entry name" value="LRR_RPS2"/>
    <property type="match status" value="1"/>
</dbReference>
<dbReference type="SUPFAM" id="SSF52540">
    <property type="entry name" value="P-loop containing nucleoside triphosphate hydrolases"/>
    <property type="match status" value="1"/>
</dbReference>
<dbReference type="Gramene" id="KXG19140">
    <property type="protein sequence ID" value="KXG19140"/>
    <property type="gene ID" value="SORBI_3010G010100"/>
</dbReference>
<gene>
    <name evidence="12" type="ORF">SORBI_3010G010100</name>
</gene>
<dbReference type="InterPro" id="IPR032675">
    <property type="entry name" value="LRR_dom_sf"/>
</dbReference>
<dbReference type="GO" id="GO:0043531">
    <property type="term" value="F:ADP binding"/>
    <property type="evidence" value="ECO:0007669"/>
    <property type="project" value="InterPro"/>
</dbReference>
<evidence type="ECO:0000256" key="1">
    <source>
        <dbReference type="ARBA" id="ARBA00008894"/>
    </source>
</evidence>
<keyword evidence="13" id="KW-1185">Reference proteome</keyword>
<dbReference type="Pfam" id="PF23559">
    <property type="entry name" value="WHD_DRP"/>
    <property type="match status" value="1"/>
</dbReference>
<evidence type="ECO:0000259" key="10">
    <source>
        <dbReference type="Pfam" id="PF23559"/>
    </source>
</evidence>
<reference evidence="12" key="2">
    <citation type="submission" date="2017-02" db="EMBL/GenBank/DDBJ databases">
        <title>WGS assembly of Sorghum bicolor.</title>
        <authorList>
            <person name="Paterson A."/>
            <person name="Mullet J."/>
            <person name="Bowers J."/>
            <person name="Bruggmann R."/>
            <person name="Dubchak I."/>
            <person name="Grimwood J."/>
            <person name="Gundlach H."/>
            <person name="Haberer G."/>
            <person name="Hellsten U."/>
            <person name="Mitros T."/>
            <person name="Poliakov A."/>
            <person name="Schmutz J."/>
            <person name="Spannagl M."/>
            <person name="Tang H."/>
            <person name="Wang X."/>
            <person name="Wicker T."/>
            <person name="Bharti A."/>
            <person name="Chapman J."/>
            <person name="Feltus F."/>
            <person name="Gowik U."/>
            <person name="Grigoriev I."/>
            <person name="Lyons E."/>
            <person name="Maher C."/>
            <person name="Martis M."/>
            <person name="Narechania A."/>
            <person name="Otillar R."/>
            <person name="Penning B."/>
            <person name="Salamov A."/>
            <person name="Wang Y."/>
            <person name="Zhang L."/>
            <person name="Carpita N."/>
            <person name="Freeling M."/>
            <person name="Gingle A."/>
            <person name="Hash C."/>
            <person name="Keller B."/>
            <person name="Klein P."/>
            <person name="Kresovich S."/>
            <person name="Mccann M."/>
            <person name="Ming R."/>
            <person name="Peterson D."/>
            <person name="Rahman M."/>
            <person name="Ware D."/>
            <person name="Westhoff P."/>
            <person name="Mayer K."/>
            <person name="Messing J."/>
            <person name="Sims D."/>
            <person name="Jenkins J."/>
            <person name="Shu S."/>
            <person name="Rokhsar D."/>
        </authorList>
    </citation>
    <scope>NUCLEOTIDE SEQUENCE</scope>
</reference>
<accession>A0A194YGQ5</accession>
<evidence type="ECO:0000256" key="6">
    <source>
        <dbReference type="ARBA" id="ARBA00022840"/>
    </source>
</evidence>
<keyword evidence="6" id="KW-0067">ATP-binding</keyword>
<feature type="domain" description="Disease resistance protein At4g27190-like leucine-rich repeats" evidence="9">
    <location>
        <begin position="1003"/>
        <end position="1107"/>
    </location>
</feature>